<name>A0A9W6L1J3_9PSEU</name>
<dbReference type="Pfam" id="PF22659">
    <property type="entry name" value="YycE-like_C"/>
    <property type="match status" value="1"/>
</dbReference>
<dbReference type="InterPro" id="IPR016181">
    <property type="entry name" value="Acyl_CoA_acyltransferase"/>
</dbReference>
<evidence type="ECO:0000313" key="5">
    <source>
        <dbReference type="EMBL" id="GLL09339.1"/>
    </source>
</evidence>
<evidence type="ECO:0008006" key="7">
    <source>
        <dbReference type="Google" id="ProtNLM"/>
    </source>
</evidence>
<comment type="caution">
    <text evidence="5">The sequence shown here is derived from an EMBL/GenBank/DDBJ whole genome shotgun (WGS) entry which is preliminary data.</text>
</comment>
<dbReference type="InterPro" id="IPR037523">
    <property type="entry name" value="VOC_core"/>
</dbReference>
<dbReference type="SUPFAM" id="SSF54593">
    <property type="entry name" value="Glyoxalase/Bleomycin resistance protein/Dihydroxybiphenyl dioxygenase"/>
    <property type="match status" value="1"/>
</dbReference>
<evidence type="ECO:0000313" key="6">
    <source>
        <dbReference type="Proteomes" id="UP001143463"/>
    </source>
</evidence>
<sequence length="307" mass="34187">MAEPDAQYRLRPARPAELGRLREIEDGAGTMFDGLGLIDDVLDVSFPLVELRRLVDAGQVWVAADVVDRPVGMVIVSVRDHVAYVEEMDVLPEHGRRGLGSRLLARVAEWAQERGYVAVTLSTFRDVPWNGPFYRRHGFRDLRPDEWTPGMAAIRDAEARHGLRVDARVFMRCDLPRADRCGVQVRVARQTGRLAEVLAFYRDGLGLPEIDRFCGHAGYDGVMLELPGTGAHLEFTATEHLRPPTAHPEGLLVLYLGERAAVHRVLARLAADPVRSANPYWDEVGVTVADPDGFRVVLVADSWTSPR</sequence>
<dbReference type="PANTHER" id="PTHR43800:SF1">
    <property type="entry name" value="PEPTIDYL-LYSINE N-ACETYLTRANSFERASE YJAB"/>
    <property type="match status" value="1"/>
</dbReference>
<feature type="domain" description="VOC" evidence="4">
    <location>
        <begin position="183"/>
        <end position="301"/>
    </location>
</feature>
<reference evidence="5" key="1">
    <citation type="journal article" date="2014" name="Int. J. Syst. Evol. Microbiol.">
        <title>Complete genome sequence of Corynebacterium casei LMG S-19264T (=DSM 44701T), isolated from a smear-ripened cheese.</title>
        <authorList>
            <consortium name="US DOE Joint Genome Institute (JGI-PGF)"/>
            <person name="Walter F."/>
            <person name="Albersmeier A."/>
            <person name="Kalinowski J."/>
            <person name="Ruckert C."/>
        </authorList>
    </citation>
    <scope>NUCLEOTIDE SEQUENCE</scope>
    <source>
        <strain evidence="5">VKM Ac-1069</strain>
    </source>
</reference>
<dbReference type="Pfam" id="PF00583">
    <property type="entry name" value="Acetyltransf_1"/>
    <property type="match status" value="1"/>
</dbReference>
<evidence type="ECO:0000259" key="3">
    <source>
        <dbReference type="PROSITE" id="PS51186"/>
    </source>
</evidence>
<dbReference type="PANTHER" id="PTHR43800">
    <property type="entry name" value="PEPTIDYL-LYSINE N-ACETYLTRANSFERASE YJAB"/>
    <property type="match status" value="1"/>
</dbReference>
<dbReference type="CDD" id="cd04301">
    <property type="entry name" value="NAT_SF"/>
    <property type="match status" value="1"/>
</dbReference>
<dbReference type="InterPro" id="IPR000182">
    <property type="entry name" value="GNAT_dom"/>
</dbReference>
<dbReference type="SUPFAM" id="SSF55729">
    <property type="entry name" value="Acyl-CoA N-acyltransferases (Nat)"/>
    <property type="match status" value="1"/>
</dbReference>
<reference evidence="5" key="2">
    <citation type="submission" date="2023-01" db="EMBL/GenBank/DDBJ databases">
        <authorList>
            <person name="Sun Q."/>
            <person name="Evtushenko L."/>
        </authorList>
    </citation>
    <scope>NUCLEOTIDE SEQUENCE</scope>
    <source>
        <strain evidence="5">VKM Ac-1069</strain>
    </source>
</reference>
<dbReference type="CDD" id="cd06587">
    <property type="entry name" value="VOC"/>
    <property type="match status" value="1"/>
</dbReference>
<keyword evidence="1" id="KW-0808">Transferase</keyword>
<keyword evidence="2" id="KW-0012">Acyltransferase</keyword>
<dbReference type="InterPro" id="IPR029068">
    <property type="entry name" value="Glyas_Bleomycin-R_OHBP_Dase"/>
</dbReference>
<dbReference type="InterPro" id="IPR058997">
    <property type="entry name" value="YycE-like_C"/>
</dbReference>
<accession>A0A9W6L1J3</accession>
<dbReference type="Gene3D" id="3.10.180.10">
    <property type="entry name" value="2,3-Dihydroxybiphenyl 1,2-Dioxygenase, domain 1"/>
    <property type="match status" value="1"/>
</dbReference>
<dbReference type="Proteomes" id="UP001143463">
    <property type="component" value="Unassembled WGS sequence"/>
</dbReference>
<dbReference type="InterPro" id="IPR058998">
    <property type="entry name" value="YycE-like_N"/>
</dbReference>
<dbReference type="Gene3D" id="3.40.630.30">
    <property type="match status" value="1"/>
</dbReference>
<dbReference type="RefSeq" id="WP_051736587.1">
    <property type="nucleotide sequence ID" value="NZ_BAAAUZ010000013.1"/>
</dbReference>
<protein>
    <recommendedName>
        <fullName evidence="7">GNAT family N-acetyltransferase</fullName>
    </recommendedName>
</protein>
<evidence type="ECO:0000256" key="1">
    <source>
        <dbReference type="ARBA" id="ARBA00022679"/>
    </source>
</evidence>
<dbReference type="PROSITE" id="PS51186">
    <property type="entry name" value="GNAT"/>
    <property type="match status" value="1"/>
</dbReference>
<dbReference type="Pfam" id="PF22658">
    <property type="entry name" value="YycE-like_N"/>
    <property type="match status" value="1"/>
</dbReference>
<evidence type="ECO:0000259" key="4">
    <source>
        <dbReference type="PROSITE" id="PS51819"/>
    </source>
</evidence>
<dbReference type="EMBL" id="BSFQ01000002">
    <property type="protein sequence ID" value="GLL09339.1"/>
    <property type="molecule type" value="Genomic_DNA"/>
</dbReference>
<feature type="domain" description="N-acetyltransferase" evidence="3">
    <location>
        <begin position="8"/>
        <end position="176"/>
    </location>
</feature>
<dbReference type="AlphaFoldDB" id="A0A9W6L1J3"/>
<organism evidence="5 6">
    <name type="scientific">Pseudonocardia halophobica</name>
    <dbReference type="NCBI Taxonomy" id="29401"/>
    <lineage>
        <taxon>Bacteria</taxon>
        <taxon>Bacillati</taxon>
        <taxon>Actinomycetota</taxon>
        <taxon>Actinomycetes</taxon>
        <taxon>Pseudonocardiales</taxon>
        <taxon>Pseudonocardiaceae</taxon>
        <taxon>Pseudonocardia</taxon>
    </lineage>
</organism>
<gene>
    <name evidence="5" type="ORF">GCM10017577_04790</name>
</gene>
<evidence type="ECO:0000256" key="2">
    <source>
        <dbReference type="ARBA" id="ARBA00023315"/>
    </source>
</evidence>
<proteinExistence type="predicted"/>
<dbReference type="GO" id="GO:0016747">
    <property type="term" value="F:acyltransferase activity, transferring groups other than amino-acyl groups"/>
    <property type="evidence" value="ECO:0007669"/>
    <property type="project" value="InterPro"/>
</dbReference>
<keyword evidence="6" id="KW-1185">Reference proteome</keyword>
<dbReference type="PROSITE" id="PS51819">
    <property type="entry name" value="VOC"/>
    <property type="match status" value="1"/>
</dbReference>